<dbReference type="EMBL" id="VUJU01004829">
    <property type="protein sequence ID" value="KAF0753119.1"/>
    <property type="molecule type" value="Genomic_DNA"/>
</dbReference>
<comment type="caution">
    <text evidence="1">The sequence shown here is derived from an EMBL/GenBank/DDBJ whole genome shotgun (WGS) entry which is preliminary data.</text>
</comment>
<name>A0A6G0YCP5_APHCR</name>
<accession>A0A6G0YCP5</accession>
<evidence type="ECO:0000313" key="1">
    <source>
        <dbReference type="EMBL" id="KAF0753119.1"/>
    </source>
</evidence>
<organism evidence="1 2">
    <name type="scientific">Aphis craccivora</name>
    <name type="common">Cowpea aphid</name>
    <dbReference type="NCBI Taxonomy" id="307492"/>
    <lineage>
        <taxon>Eukaryota</taxon>
        <taxon>Metazoa</taxon>
        <taxon>Ecdysozoa</taxon>
        <taxon>Arthropoda</taxon>
        <taxon>Hexapoda</taxon>
        <taxon>Insecta</taxon>
        <taxon>Pterygota</taxon>
        <taxon>Neoptera</taxon>
        <taxon>Paraneoptera</taxon>
        <taxon>Hemiptera</taxon>
        <taxon>Sternorrhyncha</taxon>
        <taxon>Aphidomorpha</taxon>
        <taxon>Aphidoidea</taxon>
        <taxon>Aphididae</taxon>
        <taxon>Aphidini</taxon>
        <taxon>Aphis</taxon>
        <taxon>Aphis</taxon>
    </lineage>
</organism>
<reference evidence="1 2" key="1">
    <citation type="submission" date="2019-08" db="EMBL/GenBank/DDBJ databases">
        <title>Whole genome of Aphis craccivora.</title>
        <authorList>
            <person name="Voronova N.V."/>
            <person name="Shulinski R.S."/>
            <person name="Bandarenka Y.V."/>
            <person name="Zhorov D.G."/>
            <person name="Warner D."/>
        </authorList>
    </citation>
    <scope>NUCLEOTIDE SEQUENCE [LARGE SCALE GENOMIC DNA]</scope>
    <source>
        <strain evidence="1">180601</strain>
        <tissue evidence="1">Whole Body</tissue>
    </source>
</reference>
<dbReference type="Proteomes" id="UP000478052">
    <property type="component" value="Unassembled WGS sequence"/>
</dbReference>
<protein>
    <submittedName>
        <fullName evidence="1">Uncharacterized protein</fullName>
    </submittedName>
</protein>
<keyword evidence="2" id="KW-1185">Reference proteome</keyword>
<proteinExistence type="predicted"/>
<sequence>MDKEGIFVLSQEEVEFLELIAEVTRAAAMLPIPAIYSGHNVDESANTLPSDGVNVNCHHPTESDCSESESERRSKAELIVLILRHIENVTVPKLYTKSVIQVEIFIPAIIFRNIRTTSSNIDLIDEMPINPRAADIRNSLKFSMTVLFPWRVEDKSSTSLFSGQITKSHLPRIPLCLGNSVELVNALRASAFLNALKLPMTVTFLRRDTDIVSTYFFGGSGSVQIRLLGCESSILGEVEPSSTSPTETIMEPITEFCNSLSAYEPTDEALQSQRSSCTTTLEVTVSDNTAESEGDGMETMAEIKPAEEPGEWINIQRKPFLKRLGRRLLKIGRSLCCCYCSKLD</sequence>
<evidence type="ECO:0000313" key="2">
    <source>
        <dbReference type="Proteomes" id="UP000478052"/>
    </source>
</evidence>
<dbReference type="AlphaFoldDB" id="A0A6G0YCP5"/>
<gene>
    <name evidence="1" type="ORF">FWK35_00027403</name>
</gene>